<proteinExistence type="predicted"/>
<evidence type="ECO:0000313" key="1">
    <source>
        <dbReference type="EMBL" id="TKC53207.1"/>
    </source>
</evidence>
<gene>
    <name evidence="1" type="ORF">EI555_020146</name>
</gene>
<dbReference type="Proteomes" id="UP000308365">
    <property type="component" value="Unassembled WGS sequence"/>
</dbReference>
<evidence type="ECO:0000313" key="2">
    <source>
        <dbReference type="Proteomes" id="UP000308365"/>
    </source>
</evidence>
<comment type="caution">
    <text evidence="1">The sequence shown here is derived from an EMBL/GenBank/DDBJ whole genome shotgun (WGS) entry which is preliminary data.</text>
</comment>
<organism evidence="1 2">
    <name type="scientific">Monodon monoceros</name>
    <name type="common">Narwhal</name>
    <name type="synonym">Ceratodon monodon</name>
    <dbReference type="NCBI Taxonomy" id="40151"/>
    <lineage>
        <taxon>Eukaryota</taxon>
        <taxon>Metazoa</taxon>
        <taxon>Chordata</taxon>
        <taxon>Craniata</taxon>
        <taxon>Vertebrata</taxon>
        <taxon>Euteleostomi</taxon>
        <taxon>Mammalia</taxon>
        <taxon>Eutheria</taxon>
        <taxon>Laurasiatheria</taxon>
        <taxon>Artiodactyla</taxon>
        <taxon>Whippomorpha</taxon>
        <taxon>Cetacea</taxon>
        <taxon>Odontoceti</taxon>
        <taxon>Monodontidae</taxon>
        <taxon>Monodon</taxon>
    </lineage>
</organism>
<reference evidence="2" key="1">
    <citation type="journal article" date="2019" name="IScience">
        <title>Narwhal Genome Reveals Long-Term Low Genetic Diversity despite Current Large Abundance Size.</title>
        <authorList>
            <person name="Westbury M.V."/>
            <person name="Petersen B."/>
            <person name="Garde E."/>
            <person name="Heide-Jorgensen M.P."/>
            <person name="Lorenzen E.D."/>
        </authorList>
    </citation>
    <scope>NUCLEOTIDE SEQUENCE [LARGE SCALE GENOMIC DNA]</scope>
</reference>
<accession>A0A4U1FTI4</accession>
<dbReference type="AlphaFoldDB" id="A0A4U1FTI4"/>
<feature type="non-terminal residue" evidence="1">
    <location>
        <position position="1"/>
    </location>
</feature>
<sequence>SLTNLESLVNTFSRENHEEINDHLYSVSDESMKKVSGSHQALEKTNFTQKSDSSLRALSTASDLMQKLSLRQKSAILCQQIHENRADVAKSQVATSEDEQVRTPINYAYTNFKEDVGKSEVPVQTEILKSNLEVNVLDPVPITAQSKLSQIDPLANLIEQLWTELVFLRSQNEAIAQDLLIKEAQSRNAEIELERHRSQAKRVV</sequence>
<dbReference type="EMBL" id="RWIC01000012">
    <property type="protein sequence ID" value="TKC53207.1"/>
    <property type="molecule type" value="Genomic_DNA"/>
</dbReference>
<name>A0A4U1FTI4_MONMO</name>
<protein>
    <submittedName>
        <fullName evidence="1">Uncharacterized protein</fullName>
    </submittedName>
</protein>